<evidence type="ECO:0000256" key="4">
    <source>
        <dbReference type="ARBA" id="ARBA00022679"/>
    </source>
</evidence>
<dbReference type="GO" id="GO:0004400">
    <property type="term" value="F:histidinol-phosphate transaminase activity"/>
    <property type="evidence" value="ECO:0007669"/>
    <property type="project" value="UniProtKB-UniRule"/>
</dbReference>
<dbReference type="InterPro" id="IPR004839">
    <property type="entry name" value="Aminotransferase_I/II_large"/>
</dbReference>
<dbReference type="SUPFAM" id="SSF53383">
    <property type="entry name" value="PLP-dependent transferases"/>
    <property type="match status" value="1"/>
</dbReference>
<dbReference type="Gene3D" id="3.40.640.10">
    <property type="entry name" value="Type I PLP-dependent aspartate aminotransferase-like (Major domain)"/>
    <property type="match status" value="1"/>
</dbReference>
<dbReference type="HAMAP" id="MF_01023">
    <property type="entry name" value="HisC_aminotrans_2"/>
    <property type="match status" value="1"/>
</dbReference>
<gene>
    <name evidence="6" type="primary">hisC</name>
    <name evidence="8" type="ORF">FSW04_14280</name>
</gene>
<dbReference type="InterPro" id="IPR015422">
    <property type="entry name" value="PyrdxlP-dep_Trfase_small"/>
</dbReference>
<evidence type="ECO:0000256" key="3">
    <source>
        <dbReference type="ARBA" id="ARBA00022576"/>
    </source>
</evidence>
<evidence type="ECO:0000256" key="1">
    <source>
        <dbReference type="ARBA" id="ARBA00001933"/>
    </source>
</evidence>
<protein>
    <recommendedName>
        <fullName evidence="6">Histidinol-phosphate aminotransferase</fullName>
        <ecNumber evidence="6">2.6.1.9</ecNumber>
    </recommendedName>
    <alternativeName>
        <fullName evidence="6">Imidazole acetol-phosphate transaminase</fullName>
    </alternativeName>
</protein>
<dbReference type="Gene3D" id="3.90.1150.10">
    <property type="entry name" value="Aspartate Aminotransferase, domain 1"/>
    <property type="match status" value="1"/>
</dbReference>
<reference evidence="8 9" key="1">
    <citation type="journal article" date="2018" name="J. Microbiol.">
        <title>Baekduia soli gen. nov., sp. nov., a novel bacterium isolated from the soil of Baekdu Mountain and proposal of a novel family name, Baekduiaceae fam. nov.</title>
        <authorList>
            <person name="An D.S."/>
            <person name="Siddiqi M.Z."/>
            <person name="Kim K.H."/>
            <person name="Yu H.S."/>
            <person name="Im W.T."/>
        </authorList>
    </citation>
    <scope>NUCLEOTIDE SEQUENCE [LARGE SCALE GENOMIC DNA]</scope>
    <source>
        <strain evidence="8 9">BR7-21</strain>
    </source>
</reference>
<comment type="catalytic activity">
    <reaction evidence="6">
        <text>L-histidinol phosphate + 2-oxoglutarate = 3-(imidazol-4-yl)-2-oxopropyl phosphate + L-glutamate</text>
        <dbReference type="Rhea" id="RHEA:23744"/>
        <dbReference type="ChEBI" id="CHEBI:16810"/>
        <dbReference type="ChEBI" id="CHEBI:29985"/>
        <dbReference type="ChEBI" id="CHEBI:57766"/>
        <dbReference type="ChEBI" id="CHEBI:57980"/>
        <dbReference type="EC" id="2.6.1.9"/>
    </reaction>
</comment>
<dbReference type="Proteomes" id="UP000321805">
    <property type="component" value="Chromosome"/>
</dbReference>
<comment type="pathway">
    <text evidence="6">Amino-acid biosynthesis; L-histidine biosynthesis; L-histidine from 5-phospho-alpha-D-ribose 1-diphosphate: step 7/9.</text>
</comment>
<feature type="domain" description="Aminotransferase class I/classII large" evidence="7">
    <location>
        <begin position="26"/>
        <end position="360"/>
    </location>
</feature>
<dbReference type="GO" id="GO:0030170">
    <property type="term" value="F:pyridoxal phosphate binding"/>
    <property type="evidence" value="ECO:0007669"/>
    <property type="project" value="InterPro"/>
</dbReference>
<evidence type="ECO:0000313" key="9">
    <source>
        <dbReference type="Proteomes" id="UP000321805"/>
    </source>
</evidence>
<dbReference type="Pfam" id="PF00155">
    <property type="entry name" value="Aminotran_1_2"/>
    <property type="match status" value="1"/>
</dbReference>
<dbReference type="AlphaFoldDB" id="A0A5B8U6T8"/>
<dbReference type="GO" id="GO:0000105">
    <property type="term" value="P:L-histidine biosynthetic process"/>
    <property type="evidence" value="ECO:0007669"/>
    <property type="project" value="UniProtKB-UniRule"/>
</dbReference>
<feature type="modified residue" description="N6-(pyridoxal phosphate)lysine" evidence="6">
    <location>
        <position position="219"/>
    </location>
</feature>
<evidence type="ECO:0000313" key="8">
    <source>
        <dbReference type="EMBL" id="QEC48625.1"/>
    </source>
</evidence>
<keyword evidence="9" id="KW-1185">Reference proteome</keyword>
<proteinExistence type="inferred from homology"/>
<dbReference type="CDD" id="cd00609">
    <property type="entry name" value="AAT_like"/>
    <property type="match status" value="1"/>
</dbReference>
<comment type="subunit">
    <text evidence="2 6">Homodimer.</text>
</comment>
<evidence type="ECO:0000256" key="5">
    <source>
        <dbReference type="ARBA" id="ARBA00022898"/>
    </source>
</evidence>
<dbReference type="RefSeq" id="WP_146920373.1">
    <property type="nucleotide sequence ID" value="NZ_CP042430.1"/>
</dbReference>
<comment type="cofactor">
    <cofactor evidence="1 6">
        <name>pyridoxal 5'-phosphate</name>
        <dbReference type="ChEBI" id="CHEBI:597326"/>
    </cofactor>
</comment>
<dbReference type="EMBL" id="CP042430">
    <property type="protein sequence ID" value="QEC48625.1"/>
    <property type="molecule type" value="Genomic_DNA"/>
</dbReference>
<comment type="similarity">
    <text evidence="6">Belongs to the class-II pyridoxal-phosphate-dependent aminotransferase family. Histidinol-phosphate aminotransferase subfamily.</text>
</comment>
<dbReference type="UniPathway" id="UPA00031">
    <property type="reaction ID" value="UER00012"/>
</dbReference>
<dbReference type="PANTHER" id="PTHR43643:SF3">
    <property type="entry name" value="HISTIDINOL-PHOSPHATE AMINOTRANSFERASE"/>
    <property type="match status" value="1"/>
</dbReference>
<dbReference type="InterPro" id="IPR015424">
    <property type="entry name" value="PyrdxlP-dep_Trfase"/>
</dbReference>
<accession>A0A5B8U6T8</accession>
<keyword evidence="6" id="KW-0368">Histidine biosynthesis</keyword>
<dbReference type="InterPro" id="IPR015421">
    <property type="entry name" value="PyrdxlP-dep_Trfase_major"/>
</dbReference>
<name>A0A5B8U6T8_9ACTN</name>
<keyword evidence="6" id="KW-0028">Amino-acid biosynthesis</keyword>
<dbReference type="InterPro" id="IPR050106">
    <property type="entry name" value="HistidinolP_aminotransfase"/>
</dbReference>
<dbReference type="EC" id="2.6.1.9" evidence="6"/>
<keyword evidence="4 6" id="KW-0808">Transferase</keyword>
<organism evidence="8 9">
    <name type="scientific">Baekduia soli</name>
    <dbReference type="NCBI Taxonomy" id="496014"/>
    <lineage>
        <taxon>Bacteria</taxon>
        <taxon>Bacillati</taxon>
        <taxon>Actinomycetota</taxon>
        <taxon>Thermoleophilia</taxon>
        <taxon>Solirubrobacterales</taxon>
        <taxon>Baekduiaceae</taxon>
        <taxon>Baekduia</taxon>
    </lineage>
</organism>
<evidence type="ECO:0000256" key="6">
    <source>
        <dbReference type="HAMAP-Rule" id="MF_01023"/>
    </source>
</evidence>
<evidence type="ECO:0000256" key="2">
    <source>
        <dbReference type="ARBA" id="ARBA00011738"/>
    </source>
</evidence>
<evidence type="ECO:0000259" key="7">
    <source>
        <dbReference type="Pfam" id="PF00155"/>
    </source>
</evidence>
<dbReference type="PANTHER" id="PTHR43643">
    <property type="entry name" value="HISTIDINOL-PHOSPHATE AMINOTRANSFERASE 2"/>
    <property type="match status" value="1"/>
</dbReference>
<dbReference type="InterPro" id="IPR005861">
    <property type="entry name" value="HisP_aminotrans"/>
</dbReference>
<keyword evidence="3 6" id="KW-0032">Aminotransferase</keyword>
<dbReference type="KEGG" id="bsol:FSW04_14280"/>
<sequence>MAIEFSAAVRRIPVYPAAAAYALPEDVALLASNESPEPPIPAVVAAVQAVLTGVNRYPDPTNSKLRGALSDRYDVPASRIAIGNGSCDILLAAGEALLEPGAEVVYAWPSFSVYPHISAATGATAIQVPLNDRHEHDLEAMLAEITVATRLVVVCNPNNPTSTALPLADVAAFVERVPPHVCLLLDEAYCEYNMLDDPDASIALLARHPNLVLLRTFSKVYGLCGLRVGYALCGSDAFVTAVNQVRQPFFCNAAAQAAATEALKHSDAVAQRVERAIIARVELEDGLAELGIRAAESQANFAWFDLPVDEDADPAEAERDIVRTLGERGVQVRAGTALGRPGALRVTYGTPEQNARFLRELGDLLA</sequence>
<keyword evidence="5 6" id="KW-0663">Pyridoxal phosphate</keyword>
<dbReference type="OrthoDB" id="9809616at2"/>